<dbReference type="AlphaFoldDB" id="C6PT25"/>
<dbReference type="RefSeq" id="WP_007060827.1">
    <property type="nucleotide sequence ID" value="NZ_ACVI01000026.1"/>
</dbReference>
<evidence type="ECO:0000313" key="3">
    <source>
        <dbReference type="Proteomes" id="UP000004198"/>
    </source>
</evidence>
<name>C6PT25_9CLOT</name>
<dbReference type="PATRIC" id="fig|536227.13.peg.3401"/>
<evidence type="ECO:0000256" key="1">
    <source>
        <dbReference type="SAM" id="MobiDB-lite"/>
    </source>
</evidence>
<comment type="caution">
    <text evidence="2">The sequence shown here is derived from an EMBL/GenBank/DDBJ whole genome shotgun (WGS) entry which is preliminary data.</text>
</comment>
<feature type="compositionally biased region" description="Basic and acidic residues" evidence="1">
    <location>
        <begin position="129"/>
        <end position="143"/>
    </location>
</feature>
<dbReference type="STRING" id="536227.Ccar_16215"/>
<reference evidence="2 3" key="1">
    <citation type="submission" date="2009-06" db="EMBL/GenBank/DDBJ databases">
        <title>The draft genome of Clostridium carboxidivorans P7.</title>
        <authorList>
            <consortium name="US DOE Joint Genome Institute (JGI-PGF)"/>
            <person name="Lucas S."/>
            <person name="Copeland A."/>
            <person name="Lapidus A."/>
            <person name="Glavina del Rio T."/>
            <person name="Tice H."/>
            <person name="Bruce D."/>
            <person name="Goodwin L."/>
            <person name="Pitluck S."/>
            <person name="Larimer F."/>
            <person name="Land M.L."/>
            <person name="Hauser L."/>
            <person name="Hemme C.L."/>
        </authorList>
    </citation>
    <scope>NUCLEOTIDE SEQUENCE [LARGE SCALE GENOMIC DNA]</scope>
    <source>
        <strain evidence="2 3">P7</strain>
    </source>
</reference>
<accession>C6PT25</accession>
<feature type="region of interest" description="Disordered" evidence="1">
    <location>
        <begin position="112"/>
        <end position="143"/>
    </location>
</feature>
<protein>
    <submittedName>
        <fullName evidence="2">Uncharacterized protein</fullName>
    </submittedName>
</protein>
<evidence type="ECO:0000313" key="2">
    <source>
        <dbReference type="EMBL" id="EET87660.1"/>
    </source>
</evidence>
<dbReference type="KEGG" id="cck:Ccar_16215"/>
<sequence length="182" mass="20830">MPDENKKKKERRISLFLGYDKCPNHFVDEKIYDFFNKIPNKANLIKSILYEYVSNNSGGNIATTTVTSNITENVTNDVTSSATDSVTLKEQLDVTKEVTDNVTISVTESVTEEVTDKETLNTTPDDTEKDTIEEQQKTTDKSDKYQIDFDDFITEEEVENTDINENELDLMAIMESQNHFMK</sequence>
<dbReference type="EMBL" id="ACVI01000026">
    <property type="protein sequence ID" value="EET87660.1"/>
    <property type="molecule type" value="Genomic_DNA"/>
</dbReference>
<keyword evidence="3" id="KW-1185">Reference proteome</keyword>
<dbReference type="eggNOG" id="ENOG5030QYU">
    <property type="taxonomic scope" value="Bacteria"/>
</dbReference>
<organism evidence="2 3">
    <name type="scientific">Clostridium carboxidivorans P7</name>
    <dbReference type="NCBI Taxonomy" id="536227"/>
    <lineage>
        <taxon>Bacteria</taxon>
        <taxon>Bacillati</taxon>
        <taxon>Bacillota</taxon>
        <taxon>Clostridia</taxon>
        <taxon>Eubacteriales</taxon>
        <taxon>Clostridiaceae</taxon>
        <taxon>Clostridium</taxon>
    </lineage>
</organism>
<dbReference type="Proteomes" id="UP000004198">
    <property type="component" value="Unassembled WGS sequence"/>
</dbReference>
<proteinExistence type="predicted"/>
<gene>
    <name evidence="2" type="ORF">CcarbDRAFT_1942</name>
</gene>